<name>A0A378JH11_9GAMM</name>
<gene>
    <name evidence="1" type="ORF">NCTC13292_02475</name>
</gene>
<dbReference type="EMBL" id="UGOA01000001">
    <property type="protein sequence ID" value="STX43940.1"/>
    <property type="molecule type" value="Genomic_DNA"/>
</dbReference>
<dbReference type="RefSeq" id="WP_115222050.1">
    <property type="nucleotide sequence ID" value="NZ_CAXYJE010000002.1"/>
</dbReference>
<protein>
    <submittedName>
        <fullName evidence="1">Uncharacterized protein</fullName>
    </submittedName>
</protein>
<dbReference type="AlphaFoldDB" id="A0A378JH11"/>
<organism evidence="1 2">
    <name type="scientific">Legionella donaldsonii</name>
    <dbReference type="NCBI Taxonomy" id="45060"/>
    <lineage>
        <taxon>Bacteria</taxon>
        <taxon>Pseudomonadati</taxon>
        <taxon>Pseudomonadota</taxon>
        <taxon>Gammaproteobacteria</taxon>
        <taxon>Legionellales</taxon>
        <taxon>Legionellaceae</taxon>
        <taxon>Legionella</taxon>
    </lineage>
</organism>
<proteinExistence type="predicted"/>
<keyword evidence="2" id="KW-1185">Reference proteome</keyword>
<dbReference type="OrthoDB" id="5633426at2"/>
<sequence>MTKELTRPLWYDDEFYNKILTPEEWLYEVWKRYQFNQGNIGLSHSVHQLPIKEQEECFREFILAKEIDKFLNFFVTASPPQPIRYPSVSDIFIMYHLLINTDWYKNNTNREAFESAISKIINKEGLSREQNLAFHEMYKTPWCIFYENHQQDSWCPKKEIECLTGNSLSFDPGYVKEDTITILKEKLNSWIGKIQRIEVQFDSWQDRKILAVFDLRIWFKMQGIKITNIGIHKLIWPKDRISNSSKEGVNRDDDIKHSIKLVNKVIDRSVISSLLMMCEARKFKNEATAI</sequence>
<reference evidence="1 2" key="1">
    <citation type="submission" date="2018-06" db="EMBL/GenBank/DDBJ databases">
        <authorList>
            <consortium name="Pathogen Informatics"/>
            <person name="Doyle S."/>
        </authorList>
    </citation>
    <scope>NUCLEOTIDE SEQUENCE [LARGE SCALE GENOMIC DNA]</scope>
    <source>
        <strain evidence="1 2">NCTC13292</strain>
    </source>
</reference>
<accession>A0A378JH11</accession>
<evidence type="ECO:0000313" key="1">
    <source>
        <dbReference type="EMBL" id="STX43940.1"/>
    </source>
</evidence>
<evidence type="ECO:0000313" key="2">
    <source>
        <dbReference type="Proteomes" id="UP000254677"/>
    </source>
</evidence>
<dbReference type="Proteomes" id="UP000254677">
    <property type="component" value="Unassembled WGS sequence"/>
</dbReference>